<feature type="coiled-coil region" evidence="3">
    <location>
        <begin position="1382"/>
        <end position="1430"/>
    </location>
</feature>
<dbReference type="Ensembl" id="ENSTNIT00000011487.1">
    <property type="protein sequence ID" value="ENSTNIP00000011305.1"/>
    <property type="gene ID" value="ENSTNIG00000008469.1"/>
</dbReference>
<dbReference type="Pfam" id="PF14915">
    <property type="entry name" value="CCDC144C"/>
    <property type="match status" value="1"/>
</dbReference>
<dbReference type="InterPro" id="IPR002110">
    <property type="entry name" value="Ankyrin_rpt"/>
</dbReference>
<evidence type="ECO:0000256" key="2">
    <source>
        <dbReference type="PROSITE-ProRule" id="PRU00023"/>
    </source>
</evidence>
<dbReference type="SMART" id="SM00248">
    <property type="entry name" value="ANK"/>
    <property type="match status" value="5"/>
</dbReference>
<feature type="compositionally biased region" description="Basic residues" evidence="4">
    <location>
        <begin position="1"/>
        <end position="14"/>
    </location>
</feature>
<feature type="region of interest" description="Disordered" evidence="4">
    <location>
        <begin position="1"/>
        <end position="26"/>
    </location>
</feature>
<dbReference type="Pfam" id="PF00023">
    <property type="entry name" value="Ank"/>
    <property type="match status" value="2"/>
</dbReference>
<accession>H3CSS1</accession>
<reference evidence="8" key="2">
    <citation type="submission" date="2025-08" db="UniProtKB">
        <authorList>
            <consortium name="Ensembl"/>
        </authorList>
    </citation>
    <scope>IDENTIFICATION</scope>
</reference>
<dbReference type="InterPro" id="IPR050657">
    <property type="entry name" value="Ankyrin_repeat_domain"/>
</dbReference>
<feature type="transmembrane region" description="Helical" evidence="5">
    <location>
        <begin position="1431"/>
        <end position="1450"/>
    </location>
</feature>
<evidence type="ECO:0000256" key="4">
    <source>
        <dbReference type="SAM" id="MobiDB-lite"/>
    </source>
</evidence>
<dbReference type="STRING" id="99883.ENSTNIP00000011305"/>
<feature type="compositionally biased region" description="Basic and acidic residues" evidence="4">
    <location>
        <begin position="855"/>
        <end position="864"/>
    </location>
</feature>
<dbReference type="InterPro" id="IPR039497">
    <property type="entry name" value="CC144C-like_CC_dom"/>
</dbReference>
<feature type="compositionally biased region" description="Polar residues" evidence="4">
    <location>
        <begin position="568"/>
        <end position="577"/>
    </location>
</feature>
<feature type="compositionally biased region" description="Low complexity" evidence="4">
    <location>
        <begin position="326"/>
        <end position="337"/>
    </location>
</feature>
<dbReference type="PROSITE" id="PS50088">
    <property type="entry name" value="ANK_REPEAT"/>
    <property type="match status" value="4"/>
</dbReference>
<evidence type="ECO:0000256" key="5">
    <source>
        <dbReference type="SAM" id="Phobius"/>
    </source>
</evidence>
<dbReference type="Gene3D" id="1.25.40.20">
    <property type="entry name" value="Ankyrin repeat-containing domain"/>
    <property type="match status" value="2"/>
</dbReference>
<evidence type="ECO:0000259" key="7">
    <source>
        <dbReference type="Pfam" id="PF14915"/>
    </source>
</evidence>
<dbReference type="GeneTree" id="ENSGT00940000163982"/>
<feature type="compositionally biased region" description="Polar residues" evidence="4">
    <location>
        <begin position="352"/>
        <end position="361"/>
    </location>
</feature>
<feature type="domain" description="DUF3496" evidence="6">
    <location>
        <begin position="1497"/>
        <end position="1569"/>
    </location>
</feature>
<evidence type="ECO:0000313" key="9">
    <source>
        <dbReference type="Proteomes" id="UP000007303"/>
    </source>
</evidence>
<dbReference type="Pfam" id="PF12796">
    <property type="entry name" value="Ank_2"/>
    <property type="match status" value="1"/>
</dbReference>
<dbReference type="PANTHER" id="PTHR24147:SF53">
    <property type="entry name" value="ANKYRIN REPEAT DOMAIN 26"/>
    <property type="match status" value="1"/>
</dbReference>
<feature type="region of interest" description="Disordered" evidence="4">
    <location>
        <begin position="984"/>
        <end position="1013"/>
    </location>
</feature>
<keyword evidence="5" id="KW-0472">Membrane</keyword>
<feature type="repeat" description="ANK" evidence="2">
    <location>
        <begin position="65"/>
        <end position="97"/>
    </location>
</feature>
<keyword evidence="2" id="KW-0040">ANK repeat</keyword>
<organism evidence="8 9">
    <name type="scientific">Tetraodon nigroviridis</name>
    <name type="common">Spotted green pufferfish</name>
    <name type="synonym">Chelonodon nigroviridis</name>
    <dbReference type="NCBI Taxonomy" id="99883"/>
    <lineage>
        <taxon>Eukaryota</taxon>
        <taxon>Metazoa</taxon>
        <taxon>Chordata</taxon>
        <taxon>Craniata</taxon>
        <taxon>Vertebrata</taxon>
        <taxon>Euteleostomi</taxon>
        <taxon>Actinopterygii</taxon>
        <taxon>Neopterygii</taxon>
        <taxon>Teleostei</taxon>
        <taxon>Neoteleostei</taxon>
        <taxon>Acanthomorphata</taxon>
        <taxon>Eupercaria</taxon>
        <taxon>Tetraodontiformes</taxon>
        <taxon>Tetradontoidea</taxon>
        <taxon>Tetraodontidae</taxon>
        <taxon>Tetraodon</taxon>
    </lineage>
</organism>
<reference evidence="9" key="1">
    <citation type="journal article" date="2004" name="Nature">
        <title>Genome duplication in the teleost fish Tetraodon nigroviridis reveals the early vertebrate proto-karyotype.</title>
        <authorList>
            <person name="Jaillon O."/>
            <person name="Aury J.-M."/>
            <person name="Brunet F."/>
            <person name="Petit J.-L."/>
            <person name="Stange-Thomann N."/>
            <person name="Mauceli E."/>
            <person name="Bouneau L."/>
            <person name="Fischer C."/>
            <person name="Ozouf-Costaz C."/>
            <person name="Bernot A."/>
            <person name="Nicaud S."/>
            <person name="Jaffe D."/>
            <person name="Fisher S."/>
            <person name="Lutfalla G."/>
            <person name="Dossat C."/>
            <person name="Segurens B."/>
            <person name="Dasilva C."/>
            <person name="Salanoubat M."/>
            <person name="Levy M."/>
            <person name="Boudet N."/>
            <person name="Castellano S."/>
            <person name="Anthouard V."/>
            <person name="Jubin C."/>
            <person name="Castelli V."/>
            <person name="Katinka M."/>
            <person name="Vacherie B."/>
            <person name="Biemont C."/>
            <person name="Skalli Z."/>
            <person name="Cattolico L."/>
            <person name="Poulain J."/>
            <person name="De Berardinis V."/>
            <person name="Cruaud C."/>
            <person name="Duprat S."/>
            <person name="Brottier P."/>
            <person name="Coutanceau J.-P."/>
            <person name="Gouzy J."/>
            <person name="Parra G."/>
            <person name="Lardier G."/>
            <person name="Chapple C."/>
            <person name="McKernan K.J."/>
            <person name="McEwan P."/>
            <person name="Bosak S."/>
            <person name="Kellis M."/>
            <person name="Volff J.-N."/>
            <person name="Guigo R."/>
            <person name="Zody M.C."/>
            <person name="Mesirov J."/>
            <person name="Lindblad-Toh K."/>
            <person name="Birren B."/>
            <person name="Nusbaum C."/>
            <person name="Kahn D."/>
            <person name="Robinson-Rechavi M."/>
            <person name="Laudet V."/>
            <person name="Schachter V."/>
            <person name="Quetier F."/>
            <person name="Saurin W."/>
            <person name="Scarpelli C."/>
            <person name="Wincker P."/>
            <person name="Lander E.S."/>
            <person name="Weissenbach J."/>
            <person name="Roest Crollius H."/>
        </authorList>
    </citation>
    <scope>NUCLEOTIDE SEQUENCE [LARGE SCALE GENOMIC DNA]</scope>
</reference>
<dbReference type="PRINTS" id="PR01415">
    <property type="entry name" value="ANKYRIN"/>
</dbReference>
<feature type="compositionally biased region" description="Basic and acidic residues" evidence="4">
    <location>
        <begin position="275"/>
        <end position="293"/>
    </location>
</feature>
<reference evidence="8" key="3">
    <citation type="submission" date="2025-09" db="UniProtKB">
        <authorList>
            <consortium name="Ensembl"/>
        </authorList>
    </citation>
    <scope>IDENTIFICATION</scope>
</reference>
<feature type="compositionally biased region" description="Acidic residues" evidence="4">
    <location>
        <begin position="239"/>
        <end position="252"/>
    </location>
</feature>
<dbReference type="Proteomes" id="UP000007303">
    <property type="component" value="Unassembled WGS sequence"/>
</dbReference>
<evidence type="ECO:0000259" key="6">
    <source>
        <dbReference type="Pfam" id="PF12001"/>
    </source>
</evidence>
<protein>
    <submittedName>
        <fullName evidence="8">Uncharacterized protein</fullName>
    </submittedName>
</protein>
<feature type="repeat" description="ANK" evidence="2">
    <location>
        <begin position="164"/>
        <end position="196"/>
    </location>
</feature>
<feature type="coiled-coil region" evidence="3">
    <location>
        <begin position="1099"/>
        <end position="1344"/>
    </location>
</feature>
<feature type="region of interest" description="Disordered" evidence="4">
    <location>
        <begin position="211"/>
        <end position="252"/>
    </location>
</feature>
<feature type="repeat" description="ANK" evidence="2">
    <location>
        <begin position="98"/>
        <end position="130"/>
    </location>
</feature>
<dbReference type="InterPro" id="IPR036770">
    <property type="entry name" value="Ankyrin_rpt-contain_sf"/>
</dbReference>
<dbReference type="SUPFAM" id="SSF48403">
    <property type="entry name" value="Ankyrin repeat"/>
    <property type="match status" value="1"/>
</dbReference>
<sequence length="1671" mass="190355">MKKFFSLTKKKKRSSGTPDSGSVLSGGYELKDKDLGKVHKAAAVGDVGKLKELAEKHDINQLDKENRTALHIACASGHVEVVHFLLERKARLNLCDNQNRSALMKAVQCQHERCVRLLLENDADPNLVDIDDNTALHLAASIPSISTAVLLLKHDADIDAQNKDGLTPLAMAVREDHIDMAEFLLKEGADVNIVDKDQRCSLLISEHSIKRKKTHSPSLAGSNSEDNSQSESQSRDIESVGDDWPSSEDDSLLSEAVCAPKPQKANLMKMLATKRKEVSALPDRTLKDTKTDPDSENNVQPTIIPPKEHPLDPSPSFLPSKAPRLTPTSPSNSKKSSYVSGDTESGEVAAVEQTTNDNTAFENCDSRRNRADHFLPQTDIDDVELDSSDESVVERRNEVRNPEGPVTQVKQENVSTFSCSYVLYVPSFIRGGGLSRMDMLEPWRRIGMPRGSQGEARKMVLQMKETVEGEKSVYKDGLQVQDRLTSLSSRHQVPDQVTEEEQRASSSNYTREQKEDSRPGVSGVTKTHEDVNWKHNSTNTNKAPNDLESDDNDSASLSEEESTKPDALSSQAKQQPHLTERLPVQMQQELSKDGNKEEKQSEMSPTAPHHRACQQNIHIEDPLSLYDDDCLDGISDEGARFSANGRETRELPEHAEVAEDLAELTHSSDSSIEDMESPLSEQTALLIQKLNSTLSTDSSVIIELQNIIYKYHHSIQKEKYRSANLVNKVSYLEMEKAELKSSLEEVKSDKTGLELNQLELQAEVRNLKLQLKQEHEDHCKSTREKLRVMEEQQQFEVQERDKVEFTLRNLELENTKLVNNLKQLEEDYSEIQKLLAQERSARIQQETLFNNCLRKQQETEEENKQNISKSNEASSREREMLLQIATLQEQLTTSKRDLEHSCANSSLRECTLSEENRVLKDQLEDARRDLKLNSESLKNTVFNSNNEVSSLKSELSETRTRLENERYTCERLETELESIRTRLSGAEKEAERSHVAKSERESTLLREKEEHQHLKGKLTGEVAILREENSTLSQKLIKAEAQANNLENEAHRVTQQLKDKGLLQEVLQREKEQAVTRGLELEKTLHAEREQFSRDRARHEATQERLTQAQSEVMLLRQQLEEAQNKGLAKERAVTDAQGHLKDILSKLQSDYEERVQLVKERNKELDSKANDLQDHIHKLQDEKNEIKTSLRQAQQELADSLKKLSMSEASLEVNTRYRNDLEEEKTRLSKDMDRLKKKKLQESLSTTAAYETTIKQLEQDMQRLEIENARLEATANKQSKEINTLQKGTHEAALMEAEKNKAVQLEEQKKATDIRLDLELTRNTELQKEMYRLRTLLKTAKKKLKEQDRSGTEFGSSGPVNNKVIICPFLIYKMTSQVDWMQLQLEQEASLRRQLEKVNEELKDQLASVKSTSLKRDQLDMRKKQLEEEVLHLFFSIFLNVIFYYVALYRRNADERARQELQVKLDQVNLFLQTQAASQEVLEQKKANREANLRFQLEQRIIELEADLRRARDSLRSTRTELERYQKLYTDELQLHKSLNDQLERATFQLKESNSTLLNERNKSFASSVLDLDSLGSLSYGDTKGRGVSLGLPLLSPATEGQSSRVGDFISKMQTELERSISTEIKNATAELENASARLSPVGSVSRADLHPVSMARQQYLEVLKKNNMI</sequence>
<feature type="compositionally biased region" description="Polar residues" evidence="4">
    <location>
        <begin position="534"/>
        <end position="543"/>
    </location>
</feature>
<keyword evidence="9" id="KW-1185">Reference proteome</keyword>
<dbReference type="PROSITE" id="PS50297">
    <property type="entry name" value="ANK_REP_REGION"/>
    <property type="match status" value="3"/>
</dbReference>
<dbReference type="InterPro" id="IPR021885">
    <property type="entry name" value="DUF3496"/>
</dbReference>
<name>H3CSS1_TETNG</name>
<feature type="compositionally biased region" description="Low complexity" evidence="4">
    <location>
        <begin position="222"/>
        <end position="232"/>
    </location>
</feature>
<evidence type="ECO:0000313" key="8">
    <source>
        <dbReference type="Ensembl" id="ENSTNIP00000011305.1"/>
    </source>
</evidence>
<dbReference type="InParanoid" id="H3CSS1"/>
<keyword evidence="1 3" id="KW-0175">Coiled coil</keyword>
<evidence type="ECO:0000256" key="3">
    <source>
        <dbReference type="SAM" id="Coils"/>
    </source>
</evidence>
<dbReference type="OMA" id="QCQMKEV"/>
<proteinExistence type="predicted"/>
<feature type="coiled-coil region" evidence="3">
    <location>
        <begin position="1495"/>
        <end position="1529"/>
    </location>
</feature>
<feature type="region of interest" description="Disordered" evidence="4">
    <location>
        <begin position="275"/>
        <end position="363"/>
    </location>
</feature>
<feature type="repeat" description="ANK" evidence="2">
    <location>
        <begin position="131"/>
        <end position="163"/>
    </location>
</feature>
<keyword evidence="5" id="KW-0812">Transmembrane</keyword>
<feature type="compositionally biased region" description="Basic and acidic residues" evidence="4">
    <location>
        <begin position="590"/>
        <end position="601"/>
    </location>
</feature>
<feature type="region of interest" description="Disordered" evidence="4">
    <location>
        <begin position="486"/>
        <end position="611"/>
    </location>
</feature>
<feature type="region of interest" description="Disordered" evidence="4">
    <location>
        <begin position="855"/>
        <end position="876"/>
    </location>
</feature>
<keyword evidence="5" id="KW-1133">Transmembrane helix</keyword>
<feature type="coiled-coil region" evidence="3">
    <location>
        <begin position="1022"/>
        <end position="1056"/>
    </location>
</feature>
<feature type="coiled-coil region" evidence="3">
    <location>
        <begin position="729"/>
        <end position="841"/>
    </location>
</feature>
<evidence type="ECO:0000256" key="1">
    <source>
        <dbReference type="ARBA" id="ARBA00023054"/>
    </source>
</evidence>
<dbReference type="PANTHER" id="PTHR24147">
    <property type="entry name" value="ANKYRIN REPEAT DOMAIN 36-RELATED"/>
    <property type="match status" value="1"/>
</dbReference>
<dbReference type="Pfam" id="PF12001">
    <property type="entry name" value="DUF3496"/>
    <property type="match status" value="1"/>
</dbReference>
<feature type="domain" description="CCDC144C-like coiled-coil" evidence="7">
    <location>
        <begin position="769"/>
        <end position="1239"/>
    </location>
</feature>